<dbReference type="InterPro" id="IPR016187">
    <property type="entry name" value="CTDL_fold"/>
</dbReference>
<dbReference type="Proteomes" id="UP000887566">
    <property type="component" value="Unplaced"/>
</dbReference>
<evidence type="ECO:0000256" key="1">
    <source>
        <dbReference type="SAM" id="SignalP"/>
    </source>
</evidence>
<dbReference type="Pfam" id="PF00024">
    <property type="entry name" value="PAN_1"/>
    <property type="match status" value="1"/>
</dbReference>
<feature type="chain" id="PRO_5037686887" evidence="1">
    <location>
        <begin position="17"/>
        <end position="256"/>
    </location>
</feature>
<evidence type="ECO:0000259" key="3">
    <source>
        <dbReference type="PROSITE" id="PS50948"/>
    </source>
</evidence>
<sequence>MKLALILVTLYAASAASKTELQTWCSSLGSMATYISQSCFTVTSKTQSYLANMANGCTEKPFGRLAILSSATILERVRLNVTNQFTATKIHIGLRQKYSSSNGAKDNFYWTDAQGNNYGLNSDMQWYTDEPNDKPTLGENGEEDCGEIGGTSGKIYDGSCNNTLQRALCEYQEPYPFYNPIFNAQTVSSSSSAVITGQTDMSVEQVEHCAIKCRLFGSCRAFVFKKGSLTCTLLFKYDLSDTEIIAQNDATIYGRQ</sequence>
<dbReference type="PROSITE" id="PS50041">
    <property type="entry name" value="C_TYPE_LECTIN_2"/>
    <property type="match status" value="1"/>
</dbReference>
<feature type="signal peptide" evidence="1">
    <location>
        <begin position="1"/>
        <end position="16"/>
    </location>
</feature>
<reference evidence="5" key="1">
    <citation type="submission" date="2022-11" db="UniProtKB">
        <authorList>
            <consortium name="WormBaseParasite"/>
        </authorList>
    </citation>
    <scope>IDENTIFICATION</scope>
</reference>
<dbReference type="SUPFAM" id="SSF56436">
    <property type="entry name" value="C-type lectin-like"/>
    <property type="match status" value="1"/>
</dbReference>
<dbReference type="InterPro" id="IPR001304">
    <property type="entry name" value="C-type_lectin-like"/>
</dbReference>
<dbReference type="InterPro" id="IPR003609">
    <property type="entry name" value="Pan_app"/>
</dbReference>
<evidence type="ECO:0000313" key="5">
    <source>
        <dbReference type="WBParaSite" id="PSAMB.scaffold267size60103.g3947.t1"/>
    </source>
</evidence>
<evidence type="ECO:0000313" key="4">
    <source>
        <dbReference type="Proteomes" id="UP000887566"/>
    </source>
</evidence>
<organism evidence="4 5">
    <name type="scientific">Plectus sambesii</name>
    <dbReference type="NCBI Taxonomy" id="2011161"/>
    <lineage>
        <taxon>Eukaryota</taxon>
        <taxon>Metazoa</taxon>
        <taxon>Ecdysozoa</taxon>
        <taxon>Nematoda</taxon>
        <taxon>Chromadorea</taxon>
        <taxon>Plectida</taxon>
        <taxon>Plectina</taxon>
        <taxon>Plectoidea</taxon>
        <taxon>Plectidae</taxon>
        <taxon>Plectus</taxon>
    </lineage>
</organism>
<dbReference type="WBParaSite" id="PSAMB.scaffold267size60103.g3947.t1">
    <property type="protein sequence ID" value="PSAMB.scaffold267size60103.g3947.t1"/>
    <property type="gene ID" value="PSAMB.scaffold267size60103.g3947"/>
</dbReference>
<evidence type="ECO:0000259" key="2">
    <source>
        <dbReference type="PROSITE" id="PS50041"/>
    </source>
</evidence>
<feature type="domain" description="C-type lectin" evidence="2">
    <location>
        <begin position="35"/>
        <end position="161"/>
    </location>
</feature>
<dbReference type="PROSITE" id="PS50948">
    <property type="entry name" value="PAN"/>
    <property type="match status" value="1"/>
</dbReference>
<name>A0A914VWZ2_9BILA</name>
<keyword evidence="1" id="KW-0732">Signal</keyword>
<protein>
    <submittedName>
        <fullName evidence="5">C-type lectin domain-containing protein</fullName>
    </submittedName>
</protein>
<dbReference type="InterPro" id="IPR016186">
    <property type="entry name" value="C-type_lectin-like/link_sf"/>
</dbReference>
<dbReference type="Pfam" id="PF00059">
    <property type="entry name" value="Lectin_C"/>
    <property type="match status" value="1"/>
</dbReference>
<dbReference type="Gene3D" id="3.10.100.10">
    <property type="entry name" value="Mannose-Binding Protein A, subunit A"/>
    <property type="match status" value="1"/>
</dbReference>
<dbReference type="AlphaFoldDB" id="A0A914VWZ2"/>
<accession>A0A914VWZ2</accession>
<keyword evidence="4" id="KW-1185">Reference proteome</keyword>
<proteinExistence type="predicted"/>
<dbReference type="SMART" id="SM00034">
    <property type="entry name" value="CLECT"/>
    <property type="match status" value="1"/>
</dbReference>
<feature type="domain" description="Apple" evidence="3">
    <location>
        <begin position="169"/>
        <end position="256"/>
    </location>
</feature>